<protein>
    <submittedName>
        <fullName evidence="2">Uncharacterized protein</fullName>
    </submittedName>
</protein>
<evidence type="ECO:0000313" key="3">
    <source>
        <dbReference type="EMBL" id="UVR55190.1"/>
    </source>
</evidence>
<name>A0A396BKM1_BACFG</name>
<organism evidence="2 4">
    <name type="scientific">Bacteroides fragilis</name>
    <dbReference type="NCBI Taxonomy" id="817"/>
    <lineage>
        <taxon>Bacteria</taxon>
        <taxon>Pseudomonadati</taxon>
        <taxon>Bacteroidota</taxon>
        <taxon>Bacteroidia</taxon>
        <taxon>Bacteroidales</taxon>
        <taxon>Bacteroidaceae</taxon>
        <taxon>Bacteroides</taxon>
    </lineage>
</organism>
<keyword evidence="1" id="KW-0175">Coiled coil</keyword>
<gene>
    <name evidence="2" type="ORF">DW228_23030</name>
    <name evidence="3" type="ORF">NXX45_15780</name>
</gene>
<dbReference type="RefSeq" id="WP_065344481.1">
    <property type="nucleotide sequence ID" value="NZ_CP012706.1"/>
</dbReference>
<reference evidence="2 4" key="1">
    <citation type="submission" date="2018-08" db="EMBL/GenBank/DDBJ databases">
        <title>A genome reference for cultivated species of the human gut microbiota.</title>
        <authorList>
            <person name="Zou Y."/>
            <person name="Xue W."/>
            <person name="Luo G."/>
        </authorList>
    </citation>
    <scope>NUCLEOTIDE SEQUENCE [LARGE SCALE GENOMIC DNA]</scope>
    <source>
        <strain evidence="2 4">AM18-6</strain>
    </source>
</reference>
<evidence type="ECO:0000256" key="1">
    <source>
        <dbReference type="SAM" id="Coils"/>
    </source>
</evidence>
<dbReference type="Proteomes" id="UP000266644">
    <property type="component" value="Unassembled WGS sequence"/>
</dbReference>
<reference evidence="3" key="2">
    <citation type="submission" date="2022-08" db="EMBL/GenBank/DDBJ databases">
        <title>Genome Sequencing of Bacteroides fragilis Group Isolates with Nanopore Technology.</title>
        <authorList>
            <person name="Tisza M.J."/>
            <person name="Smith D."/>
            <person name="Dekker J.P."/>
        </authorList>
    </citation>
    <scope>NUCLEOTIDE SEQUENCE</scope>
    <source>
        <strain evidence="3">BFG-70</strain>
    </source>
</reference>
<proteinExistence type="predicted"/>
<dbReference type="EMBL" id="QRJE01000055">
    <property type="protein sequence ID" value="RHH05436.1"/>
    <property type="molecule type" value="Genomic_DNA"/>
</dbReference>
<feature type="coiled-coil region" evidence="1">
    <location>
        <begin position="13"/>
        <end position="74"/>
    </location>
</feature>
<sequence>MNKQRRKKVEGVFDQLQAMIMELEEIRDGEQDAFDNLPEGIQESERGEQMEEYISQMESAIDDMENAKSSLEEVFNS</sequence>
<evidence type="ECO:0000313" key="2">
    <source>
        <dbReference type="EMBL" id="RHH05436.1"/>
    </source>
</evidence>
<evidence type="ECO:0000313" key="4">
    <source>
        <dbReference type="Proteomes" id="UP000266644"/>
    </source>
</evidence>
<dbReference type="EMBL" id="CP103216">
    <property type="protein sequence ID" value="UVR55190.1"/>
    <property type="molecule type" value="Genomic_DNA"/>
</dbReference>
<dbReference type="AlphaFoldDB" id="A0A396BKM1"/>
<dbReference type="Proteomes" id="UP001060330">
    <property type="component" value="Chromosome"/>
</dbReference>
<accession>A0A396BKM1</accession>